<feature type="compositionally biased region" description="Polar residues" evidence="2">
    <location>
        <begin position="641"/>
        <end position="652"/>
    </location>
</feature>
<feature type="domain" description="Zn(2)-C6 fungal-type" evidence="3">
    <location>
        <begin position="124"/>
        <end position="158"/>
    </location>
</feature>
<proteinExistence type="predicted"/>
<reference evidence="4 5" key="1">
    <citation type="journal article" date="2017" name="Genome Announc.">
        <title>Genome sequence of the saprophytic ascomycete Epicoccum nigrum ICMP 19927 strain isolated from New Zealand.</title>
        <authorList>
            <person name="Fokin M."/>
            <person name="Fleetwood D."/>
            <person name="Weir B.S."/>
            <person name="Villas-Boas S.G."/>
        </authorList>
    </citation>
    <scope>NUCLEOTIDE SEQUENCE [LARGE SCALE GENOMIC DNA]</scope>
    <source>
        <strain evidence="4 5">ICMP 19927</strain>
    </source>
</reference>
<feature type="region of interest" description="Disordered" evidence="2">
    <location>
        <begin position="226"/>
        <end position="250"/>
    </location>
</feature>
<organism evidence="4 5">
    <name type="scientific">Epicoccum nigrum</name>
    <name type="common">Soil fungus</name>
    <name type="synonym">Epicoccum purpurascens</name>
    <dbReference type="NCBI Taxonomy" id="105696"/>
    <lineage>
        <taxon>Eukaryota</taxon>
        <taxon>Fungi</taxon>
        <taxon>Dikarya</taxon>
        <taxon>Ascomycota</taxon>
        <taxon>Pezizomycotina</taxon>
        <taxon>Dothideomycetes</taxon>
        <taxon>Pleosporomycetidae</taxon>
        <taxon>Pleosporales</taxon>
        <taxon>Pleosporineae</taxon>
        <taxon>Didymellaceae</taxon>
        <taxon>Epicoccum</taxon>
    </lineage>
</organism>
<keyword evidence="1" id="KW-0539">Nucleus</keyword>
<dbReference type="PANTHER" id="PTHR46910">
    <property type="entry name" value="TRANSCRIPTION FACTOR PDR1"/>
    <property type="match status" value="1"/>
</dbReference>
<dbReference type="SMART" id="SM00066">
    <property type="entry name" value="GAL4"/>
    <property type="match status" value="1"/>
</dbReference>
<feature type="compositionally biased region" description="Low complexity" evidence="2">
    <location>
        <begin position="704"/>
        <end position="720"/>
    </location>
</feature>
<dbReference type="GO" id="GO:0008270">
    <property type="term" value="F:zinc ion binding"/>
    <property type="evidence" value="ECO:0007669"/>
    <property type="project" value="InterPro"/>
</dbReference>
<feature type="compositionally biased region" description="Polar residues" evidence="2">
    <location>
        <begin position="81"/>
        <end position="91"/>
    </location>
</feature>
<feature type="region of interest" description="Disordered" evidence="2">
    <location>
        <begin position="1"/>
        <end position="91"/>
    </location>
</feature>
<dbReference type="AlphaFoldDB" id="A0A1Y2MEE3"/>
<dbReference type="GO" id="GO:0000981">
    <property type="term" value="F:DNA-binding transcription factor activity, RNA polymerase II-specific"/>
    <property type="evidence" value="ECO:0007669"/>
    <property type="project" value="InterPro"/>
</dbReference>
<sequence>MASNYGDPDTQMGGGPGPYGNHNGTPPAQQQQHQDLTDPELQLQEKLQQFSNQVMHSAGTQQPQYQQPVPMAPLQGAHPHFQTQQRPTHSPQQMAHVAMSLGEQHHEQFDPNDPNRKRSKVSRACDECRRKKIRCDATSENGPEACSSCKRTGARCQFSRQPMKRGPSKGYIKELADRLNSLESQIQAPQAHQFDLHNIPEHTFTDIQSPPQFHRKRTHSMSEGFQDAFGRSSWSGQDRETPSNNDRRTSFGDMALAGNLMTGSNEGALKAYYNMIHPTLPILPHDSNALNRLTSCPPKLREAFFLSLDACIRSFAPRVLPQTDATLAQLLHQTFASVDSAKLTTQDSDPSRQFYNNLIYCQCLLLLALASDKPGTGVVGSTSQLLGQIAGCITENGFNNARVLDSLREQDQDAYQSSRRVFWSALILDRFHASSRSRDILLPLHSGSLTRDDHAALEDLGYHLARAAKIVGQVAAVNCAGSVPGIEPSSPFASMPLAAASPESIYLNGQLSGYRESIDITDLTNNSPPQLAHQYLLVFVGRLSAQNLASAELLGRTKELLDNLSSGAITPLHHVCASLVAATLVELSDRVETQVEAHTAIKQMSDALNNGQILHRCPDHHGWDSAVREVLHRKQTPTPPTNSFTEQTNSAPEPNMAGLQHLAAAAVGEREGTEARPVSSGGNTSHEQALASAEHDLSAAMAAANDAAMAQATAAAAQQQLTVSSPDAKGGNNFDPNTLKQDDFMASLS</sequence>
<feature type="region of interest" description="Disordered" evidence="2">
    <location>
        <begin position="704"/>
        <end position="749"/>
    </location>
</feature>
<feature type="compositionally biased region" description="Polar residues" evidence="2">
    <location>
        <begin position="45"/>
        <end position="67"/>
    </location>
</feature>
<feature type="compositionally biased region" description="Basic and acidic residues" evidence="2">
    <location>
        <begin position="237"/>
        <end position="250"/>
    </location>
</feature>
<dbReference type="Gene3D" id="4.10.240.10">
    <property type="entry name" value="Zn(2)-C6 fungal-type DNA-binding domain"/>
    <property type="match status" value="1"/>
</dbReference>
<evidence type="ECO:0000313" key="4">
    <source>
        <dbReference type="EMBL" id="OSS54494.1"/>
    </source>
</evidence>
<feature type="region of interest" description="Disordered" evidence="2">
    <location>
        <begin position="635"/>
        <end position="655"/>
    </location>
</feature>
<dbReference type="PROSITE" id="PS00463">
    <property type="entry name" value="ZN2_CY6_FUNGAL_1"/>
    <property type="match status" value="1"/>
</dbReference>
<dbReference type="InParanoid" id="A0A1Y2MEE3"/>
<dbReference type="CDD" id="cd00067">
    <property type="entry name" value="GAL4"/>
    <property type="match status" value="1"/>
</dbReference>
<dbReference type="SUPFAM" id="SSF57701">
    <property type="entry name" value="Zn2/Cys6 DNA-binding domain"/>
    <property type="match status" value="1"/>
</dbReference>
<dbReference type="InterPro" id="IPR036864">
    <property type="entry name" value="Zn2-C6_fun-type_DNA-bd_sf"/>
</dbReference>
<gene>
    <name evidence="4" type="ORF">B5807_01049</name>
</gene>
<name>A0A1Y2MEE3_EPING</name>
<dbReference type="PROSITE" id="PS50048">
    <property type="entry name" value="ZN2_CY6_FUNGAL_2"/>
    <property type="match status" value="1"/>
</dbReference>
<evidence type="ECO:0000259" key="3">
    <source>
        <dbReference type="PROSITE" id="PS50048"/>
    </source>
</evidence>
<dbReference type="Proteomes" id="UP000193240">
    <property type="component" value="Unassembled WGS sequence"/>
</dbReference>
<keyword evidence="5" id="KW-1185">Reference proteome</keyword>
<dbReference type="PANTHER" id="PTHR46910:SF40">
    <property type="entry name" value="ZN(II)2CYS6 TRANSCRIPTION FACTOR (EUROFUNG)"/>
    <property type="match status" value="1"/>
</dbReference>
<dbReference type="OMA" id="QHMLQFT"/>
<evidence type="ECO:0000313" key="5">
    <source>
        <dbReference type="Proteomes" id="UP000193240"/>
    </source>
</evidence>
<dbReference type="InterPro" id="IPR001138">
    <property type="entry name" value="Zn2Cys6_DnaBD"/>
</dbReference>
<protein>
    <recommendedName>
        <fullName evidence="3">Zn(2)-C6 fungal-type domain-containing protein</fullName>
    </recommendedName>
</protein>
<feature type="region of interest" description="Disordered" evidence="2">
    <location>
        <begin position="667"/>
        <end position="690"/>
    </location>
</feature>
<accession>A0A1Y2MEE3</accession>
<dbReference type="Pfam" id="PF00172">
    <property type="entry name" value="Zn_clus"/>
    <property type="match status" value="1"/>
</dbReference>
<dbReference type="CDD" id="cd12148">
    <property type="entry name" value="fungal_TF_MHR"/>
    <property type="match status" value="1"/>
</dbReference>
<dbReference type="STRING" id="105696.A0A1Y2MEE3"/>
<evidence type="ECO:0000256" key="2">
    <source>
        <dbReference type="SAM" id="MobiDB-lite"/>
    </source>
</evidence>
<dbReference type="EMBL" id="KZ107838">
    <property type="protein sequence ID" value="OSS54494.1"/>
    <property type="molecule type" value="Genomic_DNA"/>
</dbReference>
<dbReference type="InterPro" id="IPR050987">
    <property type="entry name" value="AtrR-like"/>
</dbReference>
<evidence type="ECO:0000256" key="1">
    <source>
        <dbReference type="ARBA" id="ARBA00023242"/>
    </source>
</evidence>